<name>A0A8X7CKF9_9ARAC</name>
<proteinExistence type="inferred from homology"/>
<accession>A0A8X7CKF9</accession>
<dbReference type="SMART" id="SM00320">
    <property type="entry name" value="WD40"/>
    <property type="match status" value="11"/>
</dbReference>
<gene>
    <name evidence="7" type="primary">WDR3</name>
    <name evidence="7" type="ORF">TNIN_430781</name>
</gene>
<feature type="repeat" description="WD" evidence="4">
    <location>
        <begin position="484"/>
        <end position="518"/>
    </location>
</feature>
<dbReference type="PROSITE" id="PS00678">
    <property type="entry name" value="WD_REPEATS_1"/>
    <property type="match status" value="3"/>
</dbReference>
<dbReference type="InterPro" id="IPR036322">
    <property type="entry name" value="WD40_repeat_dom_sf"/>
</dbReference>
<dbReference type="PANTHER" id="PTHR19853">
    <property type="entry name" value="WD REPEAT CONTAINING PROTEIN 3 WDR3"/>
    <property type="match status" value="1"/>
</dbReference>
<dbReference type="InterPro" id="IPR019775">
    <property type="entry name" value="WD40_repeat_CS"/>
</dbReference>
<dbReference type="Pfam" id="PF25172">
    <property type="entry name" value="Beta-prop_WDR3_2nd"/>
    <property type="match status" value="1"/>
</dbReference>
<dbReference type="AlphaFoldDB" id="A0A8X7CKF9"/>
<dbReference type="InterPro" id="IPR051570">
    <property type="entry name" value="TBC1_cilium_biogenesis"/>
</dbReference>
<reference evidence="7" key="1">
    <citation type="submission" date="2020-08" db="EMBL/GenBank/DDBJ databases">
        <title>Multicomponent nature underlies the extraordinary mechanical properties of spider dragline silk.</title>
        <authorList>
            <person name="Kono N."/>
            <person name="Nakamura H."/>
            <person name="Mori M."/>
            <person name="Yoshida Y."/>
            <person name="Ohtoshi R."/>
            <person name="Malay A.D."/>
            <person name="Moran D.A.P."/>
            <person name="Tomita M."/>
            <person name="Numata K."/>
            <person name="Arakawa K."/>
        </authorList>
    </citation>
    <scope>NUCLEOTIDE SEQUENCE</scope>
</reference>
<dbReference type="GO" id="GO:0030515">
    <property type="term" value="F:snoRNA binding"/>
    <property type="evidence" value="ECO:0007669"/>
    <property type="project" value="TreeGrafter"/>
</dbReference>
<dbReference type="OrthoDB" id="6421525at2759"/>
<dbReference type="GO" id="GO:0032040">
    <property type="term" value="C:small-subunit processome"/>
    <property type="evidence" value="ECO:0007669"/>
    <property type="project" value="TreeGrafter"/>
</dbReference>
<comment type="similarity">
    <text evidence="3">Belongs to the WD repeat WDR3/UTP12 family.</text>
</comment>
<evidence type="ECO:0000256" key="2">
    <source>
        <dbReference type="ARBA" id="ARBA00022737"/>
    </source>
</evidence>
<feature type="coiled-coil region" evidence="5">
    <location>
        <begin position="303"/>
        <end position="330"/>
    </location>
</feature>
<protein>
    <submittedName>
        <fullName evidence="7">WD repeat-containing protein 3</fullName>
    </submittedName>
</protein>
<organism evidence="7 8">
    <name type="scientific">Trichonephila inaurata madagascariensis</name>
    <dbReference type="NCBI Taxonomy" id="2747483"/>
    <lineage>
        <taxon>Eukaryota</taxon>
        <taxon>Metazoa</taxon>
        <taxon>Ecdysozoa</taxon>
        <taxon>Arthropoda</taxon>
        <taxon>Chelicerata</taxon>
        <taxon>Arachnida</taxon>
        <taxon>Araneae</taxon>
        <taxon>Araneomorphae</taxon>
        <taxon>Entelegynae</taxon>
        <taxon>Araneoidea</taxon>
        <taxon>Nephilidae</taxon>
        <taxon>Trichonephila</taxon>
        <taxon>Trichonephila inaurata</taxon>
    </lineage>
</organism>
<dbReference type="CDD" id="cd00200">
    <property type="entry name" value="WD40"/>
    <property type="match status" value="1"/>
</dbReference>
<evidence type="ECO:0000256" key="1">
    <source>
        <dbReference type="ARBA" id="ARBA00022574"/>
    </source>
</evidence>
<sequence length="939" mass="105804">MTTRQYLRVVPAEIFGVVGSSTANIIPLKYRGVNRMDNFFAVPACENVYLWNLRTREKNLVFNGEKSAVTCLVADSSCKNIAVGYADGVVRIFSVRDGSCLVSFIGHKSAVSCLTFEDGGSNLASGGKDSEIVVWNVTDETGLFRLKGHKGPISKCLFYQSKNCLISSSKDTYVKFWDLDTQHCFHTLIGSQYEILDIALIKGSMLITGQNSQKLSLWSIFDENDSDDSPLSKKQKIDSLEKKNLDGLFGDDDDEGTFNTNFKAVELGGLPNLENKTCSIVVDPSKRVMGIHGGTKFIRLYKILKEEEIKKKFNKRKAKAKKKRDIVEDDNDDHEIVKTVEDEFETLKSIECASKVDSFCIFIKEDIAKITVLLKNNTIVQYELDVKLKQNNAELCQSISIPGHRSFVKTLSYSSDSLSILSACDESVKIWRSFKGEQRCATTLPCNAVLCSVFVPGDNHCIIGTKNGTLDVFDIDKQTLTSSVDGHSGFVKCICLSPGLTGITSGGSDKEVKFWDFKLRRGDNQAESMKTLSLALRRKLQMPEEVLCVKYSPDSKRLAIALLDSTVQVLFADTLKLAFSLYGHEFPVTCLDISYDSTLIITGSNDRSIRIWSMEFGSCNKRLKIPSEKDLPSDRGITCLQFMPKSHKFFSGSKDHVVRQWDADNFQKIISLKGHQNEITAMSVSPDGLYVVTASKDRSIRTWEKTTEPLVLEEEQENEAEQEGNEAEDLPVVPGEVNKEVALSGMKTPLTIKTVDTIIEALDLYKKEVEQLEEYKLNCEKVGKKLPPPPVHPLFFAYRVDSPIEYMRKIVLRIKPSELEGTLLHLPYNYVLDFLKVISEFAELGWETEFNEKCTTFLIKIHFGQLSASNNCLQVIEKLRKNLFQQMYHIKDVVGFTKVVTNLHQKTIESREEVSMYSDAMKKRRKNRKKIQQPIVSFS</sequence>
<dbReference type="GO" id="GO:0030490">
    <property type="term" value="P:maturation of SSU-rRNA"/>
    <property type="evidence" value="ECO:0007669"/>
    <property type="project" value="TreeGrafter"/>
</dbReference>
<dbReference type="InterPro" id="IPR020472">
    <property type="entry name" value="WD40_PAC1"/>
</dbReference>
<feature type="repeat" description="WD" evidence="4">
    <location>
        <begin position="401"/>
        <end position="431"/>
    </location>
</feature>
<feature type="repeat" description="WD" evidence="4">
    <location>
        <begin position="146"/>
        <end position="187"/>
    </location>
</feature>
<keyword evidence="8" id="KW-1185">Reference proteome</keyword>
<evidence type="ECO:0000313" key="8">
    <source>
        <dbReference type="Proteomes" id="UP000886998"/>
    </source>
</evidence>
<evidence type="ECO:0000313" key="7">
    <source>
        <dbReference type="EMBL" id="GFY67372.1"/>
    </source>
</evidence>
<feature type="domain" description="Small-subunit processome Utp12" evidence="6">
    <location>
        <begin position="807"/>
        <end position="897"/>
    </location>
</feature>
<dbReference type="SUPFAM" id="SSF50978">
    <property type="entry name" value="WD40 repeat-like"/>
    <property type="match status" value="2"/>
</dbReference>
<comment type="caution">
    <text evidence="7">The sequence shown here is derived from an EMBL/GenBank/DDBJ whole genome shotgun (WGS) entry which is preliminary data.</text>
</comment>
<dbReference type="InterPro" id="IPR001680">
    <property type="entry name" value="WD40_rpt"/>
</dbReference>
<evidence type="ECO:0000256" key="5">
    <source>
        <dbReference type="SAM" id="Coils"/>
    </source>
</evidence>
<dbReference type="Proteomes" id="UP000886998">
    <property type="component" value="Unassembled WGS sequence"/>
</dbReference>
<dbReference type="PROSITE" id="PS50294">
    <property type="entry name" value="WD_REPEATS_REGION"/>
    <property type="match status" value="5"/>
</dbReference>
<dbReference type="Pfam" id="PF25173">
    <property type="entry name" value="Beta-prop_WDR3_1st"/>
    <property type="match status" value="1"/>
</dbReference>
<dbReference type="EMBL" id="BMAV01016532">
    <property type="protein sequence ID" value="GFY67372.1"/>
    <property type="molecule type" value="Genomic_DNA"/>
</dbReference>
<dbReference type="GO" id="GO:0034388">
    <property type="term" value="C:Pwp2p-containing subcomplex of 90S preribosome"/>
    <property type="evidence" value="ECO:0007669"/>
    <property type="project" value="TreeGrafter"/>
</dbReference>
<feature type="repeat" description="WD" evidence="4">
    <location>
        <begin position="637"/>
        <end position="671"/>
    </location>
</feature>
<feature type="repeat" description="WD" evidence="4">
    <location>
        <begin position="104"/>
        <end position="145"/>
    </location>
</feature>
<keyword evidence="2" id="KW-0677">Repeat</keyword>
<dbReference type="Gene3D" id="2.130.10.10">
    <property type="entry name" value="YVTN repeat-like/Quinoprotein amine dehydrogenase"/>
    <property type="match status" value="3"/>
</dbReference>
<evidence type="ECO:0000256" key="4">
    <source>
        <dbReference type="PROSITE-ProRule" id="PRU00221"/>
    </source>
</evidence>
<dbReference type="FunFam" id="2.130.10.10:FF:000157">
    <property type="entry name" value="WD repeat domain 3"/>
    <property type="match status" value="1"/>
</dbReference>
<keyword evidence="1 4" id="KW-0853">WD repeat</keyword>
<keyword evidence="5" id="KW-0175">Coiled coil</keyword>
<dbReference type="PROSITE" id="PS50082">
    <property type="entry name" value="WD_REPEATS_2"/>
    <property type="match status" value="7"/>
</dbReference>
<dbReference type="InterPro" id="IPR007148">
    <property type="entry name" value="SSU_processome_Utp12"/>
</dbReference>
<dbReference type="Pfam" id="PF04003">
    <property type="entry name" value="Utp12"/>
    <property type="match status" value="1"/>
</dbReference>
<feature type="repeat" description="WD" evidence="4">
    <location>
        <begin position="672"/>
        <end position="713"/>
    </location>
</feature>
<dbReference type="PANTHER" id="PTHR19853:SF0">
    <property type="entry name" value="WD REPEAT-CONTAINING PROTEIN 3"/>
    <property type="match status" value="1"/>
</dbReference>
<feature type="repeat" description="WD" evidence="4">
    <location>
        <begin position="581"/>
        <end position="622"/>
    </location>
</feature>
<dbReference type="InterPro" id="IPR015943">
    <property type="entry name" value="WD40/YVTN_repeat-like_dom_sf"/>
</dbReference>
<evidence type="ECO:0000259" key="6">
    <source>
        <dbReference type="Pfam" id="PF04003"/>
    </source>
</evidence>
<dbReference type="PRINTS" id="PR00320">
    <property type="entry name" value="GPROTEINBRPT"/>
</dbReference>
<evidence type="ECO:0000256" key="3">
    <source>
        <dbReference type="ARBA" id="ARBA00038229"/>
    </source>
</evidence>